<dbReference type="PROSITE" id="PS50294">
    <property type="entry name" value="WD_REPEATS_REGION"/>
    <property type="match status" value="6"/>
</dbReference>
<dbReference type="Pfam" id="PF00400">
    <property type="entry name" value="WD40"/>
    <property type="match status" value="2"/>
</dbReference>
<evidence type="ECO:0000256" key="4">
    <source>
        <dbReference type="SAM" id="Coils"/>
    </source>
</evidence>
<dbReference type="Gene3D" id="2.130.10.10">
    <property type="entry name" value="YVTN repeat-like/Quinoprotein amine dehydrogenase"/>
    <property type="match status" value="2"/>
</dbReference>
<dbReference type="PANTHER" id="PTHR19879:SF9">
    <property type="entry name" value="TRANSCRIPTION INITIATION FACTOR TFIID SUBUNIT 5"/>
    <property type="match status" value="1"/>
</dbReference>
<dbReference type="InterPro" id="IPR020472">
    <property type="entry name" value="WD40_PAC1"/>
</dbReference>
<evidence type="ECO:0000313" key="6">
    <source>
        <dbReference type="EMBL" id="GCL43689.1"/>
    </source>
</evidence>
<keyword evidence="2" id="KW-0677">Repeat</keyword>
<gene>
    <name evidence="6" type="ORF">NIES80_34080</name>
</gene>
<dbReference type="SUPFAM" id="SSF50978">
    <property type="entry name" value="WD40 repeat-like"/>
    <property type="match status" value="1"/>
</dbReference>
<evidence type="ECO:0000313" key="7">
    <source>
        <dbReference type="Proteomes" id="UP000299367"/>
    </source>
</evidence>
<feature type="repeat" description="WD" evidence="3">
    <location>
        <begin position="403"/>
        <end position="437"/>
    </location>
</feature>
<sequence>MIDSRFTEIETFMESDHQNNLQQLTELNNNQQNQNRELSQINQQIAVIDSRFTEIDNSTEKLHQTISENNQEISEIKQKQEIETSQNHHILDVITQQLTKLDALTELDNLFTALVQPLQVENKSNLQPKPIMEETSQKIEDISQINNLDSIENSLNKSWEKLDVLGGLNTLFNPLQIENESNLQPKDNDQETAETLELTPPKSLIDEKTGKLVFFSNLKTHKNKVLSVAFSPNGKLLASGSDDKIIILWDLATKKHSILEGHGDGEYGWSRGINSIAFSPDSQFLISGSDDKTIKLWDINLGLAIFTFIGHEEKVYAVAFSPLGKLIASGSKDKTVRMWSLETGKEIYSFQGHTDEVLCVAFSPDGKLLASGAGGHDKTIKILVLAENQVKTLRGHSDWFGGITSLAFSPDGKTLISGSQDKTIKLWDVETSQEIRTLSGHSDHISSLAFSPNGQILASASKDKTLKIWTIDSGEEISSIKYHDSVINSIAFSPDGKVLAAGSEDRTIALFPLE</sequence>
<comment type="caution">
    <text evidence="6">The sequence shown here is derived from an EMBL/GenBank/DDBJ whole genome shotgun (WGS) entry which is preliminary data.</text>
</comment>
<feature type="repeat" description="WD" evidence="3">
    <location>
        <begin position="438"/>
        <end position="479"/>
    </location>
</feature>
<protein>
    <submittedName>
        <fullName evidence="6">WD-40 repeat protein</fullName>
    </submittedName>
</protein>
<evidence type="ECO:0000256" key="2">
    <source>
        <dbReference type="ARBA" id="ARBA00022737"/>
    </source>
</evidence>
<dbReference type="PRINTS" id="PR00320">
    <property type="entry name" value="GPROTEINBRPT"/>
</dbReference>
<feature type="coiled-coil region" evidence="4">
    <location>
        <begin position="14"/>
        <end position="44"/>
    </location>
</feature>
<dbReference type="SMART" id="SM00320">
    <property type="entry name" value="WD40"/>
    <property type="match status" value="7"/>
</dbReference>
<feature type="domain" description="EML-like second beta-propeller" evidence="5">
    <location>
        <begin position="315"/>
        <end position="479"/>
    </location>
</feature>
<feature type="repeat" description="WD" evidence="3">
    <location>
        <begin position="308"/>
        <end position="349"/>
    </location>
</feature>
<keyword evidence="1 3" id="KW-0853">WD repeat</keyword>
<organism evidence="6 7">
    <name type="scientific">Dolichospermum planctonicum</name>
    <dbReference type="NCBI Taxonomy" id="136072"/>
    <lineage>
        <taxon>Bacteria</taxon>
        <taxon>Bacillati</taxon>
        <taxon>Cyanobacteriota</taxon>
        <taxon>Cyanophyceae</taxon>
        <taxon>Nostocales</taxon>
        <taxon>Aphanizomenonaceae</taxon>
        <taxon>Dolichospermum</taxon>
    </lineage>
</organism>
<feature type="repeat" description="WD" evidence="3">
    <location>
        <begin position="218"/>
        <end position="259"/>
    </location>
</feature>
<feature type="repeat" description="WD" evidence="3">
    <location>
        <begin position="480"/>
        <end position="514"/>
    </location>
</feature>
<dbReference type="CDD" id="cd00200">
    <property type="entry name" value="WD40"/>
    <property type="match status" value="1"/>
</dbReference>
<keyword evidence="4" id="KW-0175">Coiled coil</keyword>
<feature type="repeat" description="WD" evidence="3">
    <location>
        <begin position="350"/>
        <end position="373"/>
    </location>
</feature>
<dbReference type="InterPro" id="IPR036322">
    <property type="entry name" value="WD40_repeat_dom_sf"/>
</dbReference>
<feature type="repeat" description="WD" evidence="3">
    <location>
        <begin position="266"/>
        <end position="307"/>
    </location>
</feature>
<dbReference type="InterPro" id="IPR055442">
    <property type="entry name" value="Beta-prop_EML-like_2nd"/>
</dbReference>
<name>A0A480AFX0_9CYAN</name>
<dbReference type="Proteomes" id="UP000299367">
    <property type="component" value="Unassembled WGS sequence"/>
</dbReference>
<evidence type="ECO:0000256" key="1">
    <source>
        <dbReference type="ARBA" id="ARBA00022574"/>
    </source>
</evidence>
<reference evidence="7" key="1">
    <citation type="submission" date="2019-02" db="EMBL/GenBank/DDBJ databases">
        <title>Draft genome sequence of Dolichospermum planctonicum NIES-80.</title>
        <authorList>
            <person name="Yamaguchi H."/>
            <person name="Suzuki S."/>
            <person name="Kawachi M."/>
        </authorList>
    </citation>
    <scope>NUCLEOTIDE SEQUENCE [LARGE SCALE GENOMIC DNA]</scope>
    <source>
        <strain evidence="7">NIES-80</strain>
    </source>
</reference>
<dbReference type="PROSITE" id="PS00678">
    <property type="entry name" value="WD_REPEATS_1"/>
    <property type="match status" value="3"/>
</dbReference>
<dbReference type="InterPro" id="IPR001680">
    <property type="entry name" value="WD40_rpt"/>
</dbReference>
<dbReference type="PANTHER" id="PTHR19879">
    <property type="entry name" value="TRANSCRIPTION INITIATION FACTOR TFIID"/>
    <property type="match status" value="1"/>
</dbReference>
<evidence type="ECO:0000259" key="5">
    <source>
        <dbReference type="Pfam" id="PF23414"/>
    </source>
</evidence>
<dbReference type="InterPro" id="IPR015943">
    <property type="entry name" value="WD40/YVTN_repeat-like_dom_sf"/>
</dbReference>
<dbReference type="Pfam" id="PF23414">
    <property type="entry name" value="Beta-prop_EML_2"/>
    <property type="match status" value="1"/>
</dbReference>
<accession>A0A480AFX0</accession>
<dbReference type="InterPro" id="IPR019775">
    <property type="entry name" value="WD40_repeat_CS"/>
</dbReference>
<proteinExistence type="predicted"/>
<evidence type="ECO:0000256" key="3">
    <source>
        <dbReference type="PROSITE-ProRule" id="PRU00221"/>
    </source>
</evidence>
<dbReference type="EMBL" id="BJCF01000049">
    <property type="protein sequence ID" value="GCL43689.1"/>
    <property type="molecule type" value="Genomic_DNA"/>
</dbReference>
<dbReference type="PROSITE" id="PS50082">
    <property type="entry name" value="WD_REPEATS_2"/>
    <property type="match status" value="7"/>
</dbReference>
<dbReference type="AlphaFoldDB" id="A0A480AFX0"/>